<sequence length="150" mass="17851">KRKSIVTHWFHPRGIHHFPILFIPFERVKKNIRIFGCRVIYLCFSLKNKCSQNLPSTVRRWRQSLRQQRAFYIDESSTAASLLRWRTFHDSKPSKAASLKGREPSTERAFDILRKELQREKFDPNMKPKSRCTTVNCIKKSKFSIELLNN</sequence>
<feature type="non-terminal residue" evidence="1">
    <location>
        <position position="1"/>
    </location>
</feature>
<dbReference type="EMBL" id="CP144700">
    <property type="protein sequence ID" value="WVZ22540.1"/>
    <property type="molecule type" value="Genomic_DNA"/>
</dbReference>
<dbReference type="AlphaFoldDB" id="A0AAQ3P7K4"/>
<protein>
    <submittedName>
        <fullName evidence="1">Uncharacterized protein</fullName>
    </submittedName>
</protein>
<accession>A0AAQ3P7K4</accession>
<evidence type="ECO:0000313" key="2">
    <source>
        <dbReference type="Proteomes" id="UP001374535"/>
    </source>
</evidence>
<organism evidence="1 2">
    <name type="scientific">Vigna mungo</name>
    <name type="common">Black gram</name>
    <name type="synonym">Phaseolus mungo</name>
    <dbReference type="NCBI Taxonomy" id="3915"/>
    <lineage>
        <taxon>Eukaryota</taxon>
        <taxon>Viridiplantae</taxon>
        <taxon>Streptophyta</taxon>
        <taxon>Embryophyta</taxon>
        <taxon>Tracheophyta</taxon>
        <taxon>Spermatophyta</taxon>
        <taxon>Magnoliopsida</taxon>
        <taxon>eudicotyledons</taxon>
        <taxon>Gunneridae</taxon>
        <taxon>Pentapetalae</taxon>
        <taxon>rosids</taxon>
        <taxon>fabids</taxon>
        <taxon>Fabales</taxon>
        <taxon>Fabaceae</taxon>
        <taxon>Papilionoideae</taxon>
        <taxon>50 kb inversion clade</taxon>
        <taxon>NPAAA clade</taxon>
        <taxon>indigoferoid/millettioid clade</taxon>
        <taxon>Phaseoleae</taxon>
        <taxon>Vigna</taxon>
    </lineage>
</organism>
<evidence type="ECO:0000313" key="1">
    <source>
        <dbReference type="EMBL" id="WVZ22540.1"/>
    </source>
</evidence>
<dbReference type="Proteomes" id="UP001374535">
    <property type="component" value="Chromosome 1"/>
</dbReference>
<proteinExistence type="predicted"/>
<name>A0AAQ3P7K4_VIGMU</name>
<gene>
    <name evidence="1" type="ORF">V8G54_001084</name>
</gene>
<keyword evidence="2" id="KW-1185">Reference proteome</keyword>
<reference evidence="1 2" key="1">
    <citation type="journal article" date="2023" name="Life. Sci Alliance">
        <title>Evolutionary insights into 3D genome organization and epigenetic landscape of Vigna mungo.</title>
        <authorList>
            <person name="Junaid A."/>
            <person name="Singh B."/>
            <person name="Bhatia S."/>
        </authorList>
    </citation>
    <scope>NUCLEOTIDE SEQUENCE [LARGE SCALE GENOMIC DNA]</scope>
    <source>
        <strain evidence="1">Urdbean</strain>
    </source>
</reference>